<organism evidence="2 3">
    <name type="scientific">Sphingomonas sanguinis</name>
    <dbReference type="NCBI Taxonomy" id="33051"/>
    <lineage>
        <taxon>Bacteria</taxon>
        <taxon>Pseudomonadati</taxon>
        <taxon>Pseudomonadota</taxon>
        <taxon>Alphaproteobacteria</taxon>
        <taxon>Sphingomonadales</taxon>
        <taxon>Sphingomonadaceae</taxon>
        <taxon>Sphingomonas</taxon>
    </lineage>
</organism>
<comment type="caution">
    <text evidence="2">The sequence shown here is derived from an EMBL/GenBank/DDBJ whole genome shotgun (WGS) entry which is preliminary data.</text>
</comment>
<dbReference type="InterPro" id="IPR027372">
    <property type="entry name" value="Phytase-like_dom"/>
</dbReference>
<dbReference type="SUPFAM" id="SSF101898">
    <property type="entry name" value="NHL repeat"/>
    <property type="match status" value="1"/>
</dbReference>
<evidence type="ECO:0000313" key="3">
    <source>
        <dbReference type="Proteomes" id="UP001292182"/>
    </source>
</evidence>
<dbReference type="EMBL" id="JAOBTW010000022">
    <property type="protein sequence ID" value="MDZ7283639.1"/>
    <property type="molecule type" value="Genomic_DNA"/>
</dbReference>
<dbReference type="Pfam" id="PF13449">
    <property type="entry name" value="Phytase-like"/>
    <property type="match status" value="1"/>
</dbReference>
<evidence type="ECO:0000313" key="2">
    <source>
        <dbReference type="EMBL" id="MDZ7283639.1"/>
    </source>
</evidence>
<dbReference type="PIRSF" id="PIRSF031900">
    <property type="entry name" value="UCP031900"/>
    <property type="match status" value="1"/>
</dbReference>
<reference evidence="3" key="1">
    <citation type="submission" date="2023-07" db="EMBL/GenBank/DDBJ databases">
        <title>Whole genome sequence analysis of rice epiphytic Sphingomonas sanguinis OsEp_Plm_15B2.</title>
        <authorList>
            <person name="Sahu K.P."/>
            <person name="Asharani P."/>
            <person name="Reddy B."/>
            <person name="Kumar A."/>
        </authorList>
    </citation>
    <scope>NUCLEOTIDE SEQUENCE [LARGE SCALE GENOMIC DNA]</scope>
    <source>
        <strain evidence="3">OsEp_Plm_15B2</strain>
    </source>
</reference>
<protein>
    <submittedName>
        <fullName evidence="2">Esterase-like activity of phytase family protein</fullName>
    </submittedName>
</protein>
<dbReference type="InterPro" id="IPR014567">
    <property type="entry name" value="UCP031900"/>
</dbReference>
<dbReference type="Proteomes" id="UP001292182">
    <property type="component" value="Unassembled WGS sequence"/>
</dbReference>
<dbReference type="RefSeq" id="WP_322540159.1">
    <property type="nucleotide sequence ID" value="NZ_JAOBTW010000022.1"/>
</dbReference>
<keyword evidence="3" id="KW-1185">Reference proteome</keyword>
<sequence length="337" mass="37677">MRILLSCLLILALVPGWSGEQRLPLFEGAAAQMDSRRVDLDPHDPARRKLGALTYLGGIVLTSRLPAFGGYSSLAVSGDRFLLLSDGGNVVRFRMGADWTPHDLHFSNLPAGPATGWMKQDRDSESLAVDPKTGQLWVGFERFNQIWRYAPDFARAEGYVAPREMKNWPKNGGAESLARMPDGRFVTISEEAKVRRKFWRGGEASRRNSRQALIFPGDPLKGHARRFAYRVSPDHDVADAAALPDGSLVIVERRFRLPFRFSNRIMLVPADQITPGRVARGRLIAELDSPLIHDNFEGVAVTQEAGATVLWLVSDDNQLFLQKSYLLKFRLNRAAVR</sequence>
<name>A0ABU5LUN8_9SPHN</name>
<proteinExistence type="predicted"/>
<accession>A0ABU5LUN8</accession>
<gene>
    <name evidence="2" type="ORF">N4G62_16550</name>
</gene>
<evidence type="ECO:0000259" key="1">
    <source>
        <dbReference type="Pfam" id="PF13449"/>
    </source>
</evidence>
<feature type="domain" description="Phytase-like" evidence="1">
    <location>
        <begin position="67"/>
        <end position="317"/>
    </location>
</feature>